<feature type="domain" description="Cytosol aminopeptidase" evidence="6">
    <location>
        <begin position="327"/>
        <end position="334"/>
    </location>
</feature>
<evidence type="ECO:0000259" key="6">
    <source>
        <dbReference type="PROSITE" id="PS00631"/>
    </source>
</evidence>
<keyword evidence="2 7" id="KW-0031">Aminopeptidase</keyword>
<keyword evidence="8" id="KW-1185">Reference proteome</keyword>
<evidence type="ECO:0000256" key="3">
    <source>
        <dbReference type="ARBA" id="ARBA00022670"/>
    </source>
</evidence>
<dbReference type="Gene3D" id="3.40.630.10">
    <property type="entry name" value="Zn peptidases"/>
    <property type="match status" value="1"/>
</dbReference>
<dbReference type="GO" id="GO:0005737">
    <property type="term" value="C:cytoplasm"/>
    <property type="evidence" value="ECO:0007669"/>
    <property type="project" value="InterPro"/>
</dbReference>
<reference evidence="7 8" key="1">
    <citation type="journal article" date="2014" name="Int. J. Syst. Evol. Microbiol.">
        <title>Solimonas terrae sp. nov., isolated from soil.</title>
        <authorList>
            <person name="Kim S.J."/>
            <person name="Moon J.Y."/>
            <person name="Weon H.Y."/>
            <person name="Ahn J.H."/>
            <person name="Chen W.M."/>
            <person name="Kwon S.W."/>
        </authorList>
    </citation>
    <scope>NUCLEOTIDE SEQUENCE [LARGE SCALE GENOMIC DNA]</scope>
    <source>
        <strain evidence="7 8">KIS83-12</strain>
    </source>
</reference>
<gene>
    <name evidence="7" type="ORF">G7Y85_00540</name>
</gene>
<accession>A0A6M2BJY4</accession>
<dbReference type="PRINTS" id="PR00481">
    <property type="entry name" value="LAMNOPPTDASE"/>
</dbReference>
<dbReference type="EMBL" id="JAAMOW010000001">
    <property type="protein sequence ID" value="NGY03242.1"/>
    <property type="molecule type" value="Genomic_DNA"/>
</dbReference>
<dbReference type="Proteomes" id="UP000472676">
    <property type="component" value="Unassembled WGS sequence"/>
</dbReference>
<dbReference type="GO" id="GO:0006508">
    <property type="term" value="P:proteolysis"/>
    <property type="evidence" value="ECO:0007669"/>
    <property type="project" value="UniProtKB-KW"/>
</dbReference>
<evidence type="ECO:0000313" key="8">
    <source>
        <dbReference type="Proteomes" id="UP000472676"/>
    </source>
</evidence>
<proteinExistence type="inferred from homology"/>
<dbReference type="SUPFAM" id="SSF53187">
    <property type="entry name" value="Zn-dependent exopeptidases"/>
    <property type="match status" value="1"/>
</dbReference>
<dbReference type="InterPro" id="IPR011356">
    <property type="entry name" value="Leucine_aapep/pepB"/>
</dbReference>
<comment type="similarity">
    <text evidence="1">Belongs to the peptidase M17 family.</text>
</comment>
<protein>
    <submittedName>
        <fullName evidence="7">Leucyl aminopeptidase family protein</fullName>
    </submittedName>
</protein>
<evidence type="ECO:0000256" key="2">
    <source>
        <dbReference type="ARBA" id="ARBA00022438"/>
    </source>
</evidence>
<dbReference type="InterPro" id="IPR000819">
    <property type="entry name" value="Peptidase_M17_C"/>
</dbReference>
<name>A0A6M2BJY4_9GAMM</name>
<dbReference type="PANTHER" id="PTHR11963">
    <property type="entry name" value="LEUCINE AMINOPEPTIDASE-RELATED"/>
    <property type="match status" value="1"/>
</dbReference>
<dbReference type="Gene3D" id="3.40.220.10">
    <property type="entry name" value="Leucine Aminopeptidase, subunit E, domain 1"/>
    <property type="match status" value="1"/>
</dbReference>
<organism evidence="7 8">
    <name type="scientific">Solimonas terrae</name>
    <dbReference type="NCBI Taxonomy" id="1396819"/>
    <lineage>
        <taxon>Bacteria</taxon>
        <taxon>Pseudomonadati</taxon>
        <taxon>Pseudomonadota</taxon>
        <taxon>Gammaproteobacteria</taxon>
        <taxon>Nevskiales</taxon>
        <taxon>Nevskiaceae</taxon>
        <taxon>Solimonas</taxon>
    </lineage>
</organism>
<evidence type="ECO:0000256" key="1">
    <source>
        <dbReference type="ARBA" id="ARBA00009528"/>
    </source>
</evidence>
<dbReference type="GO" id="GO:0070006">
    <property type="term" value="F:metalloaminopeptidase activity"/>
    <property type="evidence" value="ECO:0007669"/>
    <property type="project" value="InterPro"/>
</dbReference>
<dbReference type="GO" id="GO:0030145">
    <property type="term" value="F:manganese ion binding"/>
    <property type="evidence" value="ECO:0007669"/>
    <property type="project" value="InterPro"/>
</dbReference>
<dbReference type="RefSeq" id="WP_166250667.1">
    <property type="nucleotide sequence ID" value="NZ_JAAMOW010000001.1"/>
</dbReference>
<evidence type="ECO:0000313" key="7">
    <source>
        <dbReference type="EMBL" id="NGY03242.1"/>
    </source>
</evidence>
<keyword evidence="5" id="KW-0464">Manganese</keyword>
<dbReference type="PANTHER" id="PTHR11963:SF23">
    <property type="entry name" value="CYTOSOL AMINOPEPTIDASE"/>
    <property type="match status" value="1"/>
</dbReference>
<dbReference type="CDD" id="cd00433">
    <property type="entry name" value="Peptidase_M17"/>
    <property type="match status" value="1"/>
</dbReference>
<dbReference type="AlphaFoldDB" id="A0A6M2BJY4"/>
<dbReference type="PROSITE" id="PS00631">
    <property type="entry name" value="CYTOSOL_AP"/>
    <property type="match status" value="1"/>
</dbReference>
<evidence type="ECO:0000256" key="5">
    <source>
        <dbReference type="ARBA" id="ARBA00023211"/>
    </source>
</evidence>
<dbReference type="Pfam" id="PF00883">
    <property type="entry name" value="Peptidase_M17"/>
    <property type="match status" value="1"/>
</dbReference>
<keyword evidence="4" id="KW-0378">Hydrolase</keyword>
<sequence>MKAPLIPIDRLQKFDVAPAARKAAPLRVALVDHHLQSLSVLSDRRQLPSLPAHFRGLPGERWTADDVLVIGCGAVPAADAAALYWHGVAWQVGQALQAGKIAVAELLGVLPKPIAQDFATGFLLAGYDNDLYRSVPARNALKSCVLRMPGLDRRELARARATAEAVNWARALVDAPANYLTPAAFADEALALAPLGIKVKVLNEAALRKLGAHGLLAVGSSSPHKPCMVVAQWKGRAAAATDLAIVGKGLTFDGGGLNLKMMLIEKMKFDMGGAAAALAALRLIASRKLAVNVAIVLPLCENIIAGDAYRPGDVIGSLEGLTIEVANTDAEGRIVLADGLSYAKRFKPGVLVDIATLTGSISMTLHQEFAGLYANDEALAQQISQAAEQSGDLVWRMPLSPLQDYLVDSDIADVRNLGAGNGLGLPAGSSSIAGAKFLQRFVGEQRWAHLDMASTVLSSRQRGAVRPGPTGWGVRLLVELSQSLSNKPARGA</sequence>
<keyword evidence="3" id="KW-0645">Protease</keyword>
<dbReference type="InterPro" id="IPR043472">
    <property type="entry name" value="Macro_dom-like"/>
</dbReference>
<comment type="caution">
    <text evidence="7">The sequence shown here is derived from an EMBL/GenBank/DDBJ whole genome shotgun (WGS) entry which is preliminary data.</text>
</comment>
<evidence type="ECO:0000256" key="4">
    <source>
        <dbReference type="ARBA" id="ARBA00022801"/>
    </source>
</evidence>